<keyword evidence="3" id="KW-1185">Reference proteome</keyword>
<feature type="transmembrane region" description="Helical" evidence="1">
    <location>
        <begin position="133"/>
        <end position="153"/>
    </location>
</feature>
<feature type="transmembrane region" description="Helical" evidence="1">
    <location>
        <begin position="72"/>
        <end position="92"/>
    </location>
</feature>
<dbReference type="OrthoDB" id="2691442at2"/>
<dbReference type="Proteomes" id="UP000183988">
    <property type="component" value="Unassembled WGS sequence"/>
</dbReference>
<gene>
    <name evidence="2" type="ORF">SAMN05216225_1001458</name>
</gene>
<evidence type="ECO:0000256" key="1">
    <source>
        <dbReference type="SAM" id="Phobius"/>
    </source>
</evidence>
<dbReference type="STRING" id="930117.SAMN05216225_1001458"/>
<feature type="transmembrane region" description="Helical" evidence="1">
    <location>
        <begin position="99"/>
        <end position="117"/>
    </location>
</feature>
<dbReference type="RefSeq" id="WP_072887567.1">
    <property type="nucleotide sequence ID" value="NZ_FQVW01000001.1"/>
</dbReference>
<proteinExistence type="predicted"/>
<dbReference type="Pfam" id="PF11085">
    <property type="entry name" value="YqhR"/>
    <property type="match status" value="1"/>
</dbReference>
<sequence length="176" mass="20014">MSGKRKELEQNKQEESMTLLGRSLLTGFIGGLFWSSLGVFLHLFNFTEISPSSFVLRSWVRAGWTDGWLGDVVSILIIGGLSVLVALIYYALLKKNRSILVGLLYGLVLWAIVYYVFQPMFPNIPNVTELDRNTIVTTICLFILYGIFIGYSISYDYHDTVIKENKAKQEEEEEAK</sequence>
<protein>
    <submittedName>
        <fullName evidence="2">Conserved membrane protein YqhR</fullName>
    </submittedName>
</protein>
<dbReference type="AlphaFoldDB" id="A0A1M5D020"/>
<name>A0A1M5D020_9BACI</name>
<evidence type="ECO:0000313" key="2">
    <source>
        <dbReference type="EMBL" id="SHF60132.1"/>
    </source>
</evidence>
<keyword evidence="1" id="KW-1133">Transmembrane helix</keyword>
<feature type="transmembrane region" description="Helical" evidence="1">
    <location>
        <begin position="20"/>
        <end position="44"/>
    </location>
</feature>
<keyword evidence="1" id="KW-0812">Transmembrane</keyword>
<organism evidence="2 3">
    <name type="scientific">Ornithinibacillus halophilus</name>
    <dbReference type="NCBI Taxonomy" id="930117"/>
    <lineage>
        <taxon>Bacteria</taxon>
        <taxon>Bacillati</taxon>
        <taxon>Bacillota</taxon>
        <taxon>Bacilli</taxon>
        <taxon>Bacillales</taxon>
        <taxon>Bacillaceae</taxon>
        <taxon>Ornithinibacillus</taxon>
    </lineage>
</organism>
<dbReference type="EMBL" id="FQVW01000001">
    <property type="protein sequence ID" value="SHF60132.1"/>
    <property type="molecule type" value="Genomic_DNA"/>
</dbReference>
<reference evidence="2 3" key="1">
    <citation type="submission" date="2016-11" db="EMBL/GenBank/DDBJ databases">
        <authorList>
            <person name="Jaros S."/>
            <person name="Januszkiewicz K."/>
            <person name="Wedrychowicz H."/>
        </authorList>
    </citation>
    <scope>NUCLEOTIDE SEQUENCE [LARGE SCALE GENOMIC DNA]</scope>
    <source>
        <strain evidence="2 3">IBRC-M 10683</strain>
    </source>
</reference>
<evidence type="ECO:0000313" key="3">
    <source>
        <dbReference type="Proteomes" id="UP000183988"/>
    </source>
</evidence>
<keyword evidence="1" id="KW-0472">Membrane</keyword>
<accession>A0A1M5D020</accession>
<dbReference type="InterPro" id="IPR024563">
    <property type="entry name" value="YqhR"/>
</dbReference>